<sequence length="317" mass="36766">MVGNAKSTMLKASLSSKRLSLDDCRKPSMKMINAFGLDTSPLCPDTCLLAERELRETPEQVQKSLAELRELLKEKNTMSYKDTDEYLMIFLRPTHFYAQSAYDLMKRLATFKDKNQKIVGNPLPREEKTLFTENNVVNVLVDRDQKNRRVLILNMGSAWDPKNLNSEQLFKVLYLIQVASLVEEETQVRGVVIIIDFHGLSTKQVMAMSPSFAMTLLLYIQESMPLRMKEVHIVRQPFLFNMVWPMFKQFVGDKLKKRLFFHGNKMSSLHKHLDANMLPEDYGGKKPKLNYTSADWYPVMQDLQSHIADWNTYGLKK</sequence>
<dbReference type="KEGG" id="api:100162973"/>
<dbReference type="GO" id="GO:0016020">
    <property type="term" value="C:membrane"/>
    <property type="evidence" value="ECO:0007669"/>
    <property type="project" value="TreeGrafter"/>
</dbReference>
<dbReference type="OrthoDB" id="75724at2759"/>
<name>A0A8R2A3J6_ACYPI</name>
<accession>A0A8R2A3J6</accession>
<dbReference type="Gene3D" id="3.40.525.10">
    <property type="entry name" value="CRAL-TRIO lipid binding domain"/>
    <property type="match status" value="1"/>
</dbReference>
<evidence type="ECO:0000313" key="3">
    <source>
        <dbReference type="Proteomes" id="UP000007819"/>
    </source>
</evidence>
<protein>
    <recommendedName>
        <fullName evidence="1">CRAL-TRIO domain-containing protein</fullName>
    </recommendedName>
</protein>
<evidence type="ECO:0000313" key="2">
    <source>
        <dbReference type="EnsemblMetazoa" id="XP_001946617.2"/>
    </source>
</evidence>
<dbReference type="InterPro" id="IPR001251">
    <property type="entry name" value="CRAL-TRIO_dom"/>
</dbReference>
<reference evidence="3" key="1">
    <citation type="submission" date="2010-06" db="EMBL/GenBank/DDBJ databases">
        <authorList>
            <person name="Jiang H."/>
            <person name="Abraham K."/>
            <person name="Ali S."/>
            <person name="Alsbrooks S.L."/>
            <person name="Anim B.N."/>
            <person name="Anosike U.S."/>
            <person name="Attaway T."/>
            <person name="Bandaranaike D.P."/>
            <person name="Battles P.K."/>
            <person name="Bell S.N."/>
            <person name="Bell A.V."/>
            <person name="Beltran B."/>
            <person name="Bickham C."/>
            <person name="Bustamante Y."/>
            <person name="Caleb T."/>
            <person name="Canada A."/>
            <person name="Cardenas V."/>
            <person name="Carter K."/>
            <person name="Chacko J."/>
            <person name="Chandrabose M.N."/>
            <person name="Chavez D."/>
            <person name="Chavez A."/>
            <person name="Chen L."/>
            <person name="Chu H.-S."/>
            <person name="Claassen K.J."/>
            <person name="Cockrell R."/>
            <person name="Collins M."/>
            <person name="Cooper J.A."/>
            <person name="Cree A."/>
            <person name="Curry S.M."/>
            <person name="Da Y."/>
            <person name="Dao M.D."/>
            <person name="Das B."/>
            <person name="Davila M.-L."/>
            <person name="Davy-Carroll L."/>
            <person name="Denson S."/>
            <person name="Dinh H."/>
            <person name="Ebong V.E."/>
            <person name="Edwards J.R."/>
            <person name="Egan A."/>
            <person name="El-Daye J."/>
            <person name="Escobedo L."/>
            <person name="Fernandez S."/>
            <person name="Fernando P.R."/>
            <person name="Flagg N."/>
            <person name="Forbes L.D."/>
            <person name="Fowler R.G."/>
            <person name="Fu Q."/>
            <person name="Gabisi R.A."/>
            <person name="Ganer J."/>
            <person name="Garbino Pronczuk A."/>
            <person name="Garcia R.M."/>
            <person name="Garner T."/>
            <person name="Garrett T.E."/>
            <person name="Gonzalez D.A."/>
            <person name="Hamid H."/>
            <person name="Hawkins E.S."/>
            <person name="Hirani K."/>
            <person name="Hogues M.E."/>
            <person name="Hollins B."/>
            <person name="Hsiao C.-H."/>
            <person name="Jabil R."/>
            <person name="James M.L."/>
            <person name="Jhangiani S.N."/>
            <person name="Johnson B."/>
            <person name="Johnson Q."/>
            <person name="Joshi V."/>
            <person name="Kalu J.B."/>
            <person name="Kam C."/>
            <person name="Kashfia A."/>
            <person name="Keebler J."/>
            <person name="Kisamo H."/>
            <person name="Kovar C.L."/>
            <person name="Lago L.A."/>
            <person name="Lai C.-Y."/>
            <person name="Laidlaw J."/>
            <person name="Lara F."/>
            <person name="Le T.-K."/>
            <person name="Lee S.L."/>
            <person name="Legall F.H."/>
            <person name="Lemon S.J."/>
            <person name="Lewis L.R."/>
            <person name="Li B."/>
            <person name="Liu Y."/>
            <person name="Liu Y.-S."/>
            <person name="Lopez J."/>
            <person name="Lozado R.J."/>
            <person name="Lu J."/>
            <person name="Madu R.C."/>
            <person name="Maheshwari M."/>
            <person name="Maheshwari R."/>
            <person name="Malloy K."/>
            <person name="Martinez E."/>
            <person name="Mathew T."/>
            <person name="Mercado I.C."/>
            <person name="Mercado C."/>
            <person name="Meyer B."/>
            <person name="Montgomery K."/>
            <person name="Morgan M.B."/>
            <person name="Munidasa M."/>
            <person name="Nazareth L.V."/>
            <person name="Nelson J."/>
            <person name="Ng B.M."/>
            <person name="Nguyen N.B."/>
            <person name="Nguyen P.Q."/>
            <person name="Nguyen T."/>
            <person name="Obregon M."/>
            <person name="Okwuonu G.O."/>
            <person name="Onwere C.G."/>
            <person name="Orozco G."/>
            <person name="Parra A."/>
            <person name="Patel S."/>
            <person name="Patil S."/>
            <person name="Perez A."/>
            <person name="Perez Y."/>
            <person name="Pham C."/>
            <person name="Primus E.L."/>
            <person name="Pu L.-L."/>
            <person name="Puazo M."/>
            <person name="Qin X."/>
            <person name="Quiroz J.B."/>
            <person name="Reese J."/>
            <person name="Richards S."/>
            <person name="Rives C.M."/>
            <person name="Robberts R."/>
            <person name="Ruiz S.J."/>
            <person name="Ruiz M.J."/>
            <person name="Santibanez J."/>
            <person name="Schneider B.W."/>
            <person name="Sisson I."/>
            <person name="Smith M."/>
            <person name="Sodergren E."/>
            <person name="Song X.-Z."/>
            <person name="Song B.B."/>
            <person name="Summersgill H."/>
            <person name="Thelus R."/>
            <person name="Thornton R.D."/>
            <person name="Trejos Z.Y."/>
            <person name="Usmani K."/>
            <person name="Vattathil S."/>
            <person name="Villasana D."/>
            <person name="Walker D.L."/>
            <person name="Wang S."/>
            <person name="Wang K."/>
            <person name="White C.S."/>
            <person name="Williams A.C."/>
            <person name="Williamson J."/>
            <person name="Wilson K."/>
            <person name="Woghiren I.O."/>
            <person name="Woodworth J.R."/>
            <person name="Worley K.C."/>
            <person name="Wright R.A."/>
            <person name="Wu W."/>
            <person name="Young L."/>
            <person name="Zhang L."/>
            <person name="Zhang J."/>
            <person name="Zhu Y."/>
            <person name="Muzny D.M."/>
            <person name="Weinstock G."/>
            <person name="Gibbs R.A."/>
        </authorList>
    </citation>
    <scope>NUCLEOTIDE SEQUENCE [LARGE SCALE GENOMIC DNA]</scope>
    <source>
        <strain evidence="3">LSR1</strain>
    </source>
</reference>
<dbReference type="Gene3D" id="1.20.5.1200">
    <property type="entry name" value="Alpha-tocopherol transfer"/>
    <property type="match status" value="1"/>
</dbReference>
<dbReference type="PANTHER" id="PTHR10174:SF212">
    <property type="entry name" value="MIP26555P1"/>
    <property type="match status" value="1"/>
</dbReference>
<dbReference type="GO" id="GO:1902936">
    <property type="term" value="F:phosphatidylinositol bisphosphate binding"/>
    <property type="evidence" value="ECO:0007669"/>
    <property type="project" value="TreeGrafter"/>
</dbReference>
<dbReference type="PRINTS" id="PR00180">
    <property type="entry name" value="CRETINALDHBP"/>
</dbReference>
<proteinExistence type="predicted"/>
<dbReference type="SUPFAM" id="SSF52087">
    <property type="entry name" value="CRAL/TRIO domain"/>
    <property type="match status" value="1"/>
</dbReference>
<dbReference type="InterPro" id="IPR036865">
    <property type="entry name" value="CRAL-TRIO_dom_sf"/>
</dbReference>
<dbReference type="Gene3D" id="1.10.8.20">
    <property type="entry name" value="N-terminal domain of phosphatidylinositol transfer protein sec14p"/>
    <property type="match status" value="1"/>
</dbReference>
<dbReference type="SUPFAM" id="SSF46938">
    <property type="entry name" value="CRAL/TRIO N-terminal domain"/>
    <property type="match status" value="1"/>
</dbReference>
<dbReference type="EnsemblMetazoa" id="XM_001946582.3">
    <property type="protein sequence ID" value="XP_001946617.2"/>
    <property type="gene ID" value="LOC100162973"/>
</dbReference>
<dbReference type="PROSITE" id="PS50191">
    <property type="entry name" value="CRAL_TRIO"/>
    <property type="match status" value="1"/>
</dbReference>
<organism evidence="2 3">
    <name type="scientific">Acyrthosiphon pisum</name>
    <name type="common">Pea aphid</name>
    <dbReference type="NCBI Taxonomy" id="7029"/>
    <lineage>
        <taxon>Eukaryota</taxon>
        <taxon>Metazoa</taxon>
        <taxon>Ecdysozoa</taxon>
        <taxon>Arthropoda</taxon>
        <taxon>Hexapoda</taxon>
        <taxon>Insecta</taxon>
        <taxon>Pterygota</taxon>
        <taxon>Neoptera</taxon>
        <taxon>Paraneoptera</taxon>
        <taxon>Hemiptera</taxon>
        <taxon>Sternorrhyncha</taxon>
        <taxon>Aphidomorpha</taxon>
        <taxon>Aphidoidea</taxon>
        <taxon>Aphididae</taxon>
        <taxon>Macrosiphini</taxon>
        <taxon>Acyrthosiphon</taxon>
    </lineage>
</organism>
<dbReference type="PANTHER" id="PTHR10174">
    <property type="entry name" value="ALPHA-TOCOPHEROL TRANSFER PROTEIN-RELATED"/>
    <property type="match status" value="1"/>
</dbReference>
<feature type="domain" description="CRAL-TRIO" evidence="1">
    <location>
        <begin position="127"/>
        <end position="290"/>
    </location>
</feature>
<dbReference type="CDD" id="cd00170">
    <property type="entry name" value="SEC14"/>
    <property type="match status" value="1"/>
</dbReference>
<keyword evidence="3" id="KW-1185">Reference proteome</keyword>
<dbReference type="GeneID" id="100162973"/>
<dbReference type="SMART" id="SM00516">
    <property type="entry name" value="SEC14"/>
    <property type="match status" value="1"/>
</dbReference>
<evidence type="ECO:0000259" key="1">
    <source>
        <dbReference type="PROSITE" id="PS50191"/>
    </source>
</evidence>
<dbReference type="InterPro" id="IPR036273">
    <property type="entry name" value="CRAL/TRIO_N_dom_sf"/>
</dbReference>
<dbReference type="Proteomes" id="UP000007819">
    <property type="component" value="Chromosome X"/>
</dbReference>
<dbReference type="Pfam" id="PF00650">
    <property type="entry name" value="CRAL_TRIO"/>
    <property type="match status" value="1"/>
</dbReference>
<reference evidence="2" key="2">
    <citation type="submission" date="2022-06" db="UniProtKB">
        <authorList>
            <consortium name="EnsemblMetazoa"/>
        </authorList>
    </citation>
    <scope>IDENTIFICATION</scope>
</reference>
<dbReference type="AlphaFoldDB" id="A0A8R2A3J6"/>
<dbReference type="RefSeq" id="XP_001946617.2">
    <property type="nucleotide sequence ID" value="XM_001946582.3"/>
</dbReference>